<keyword evidence="1" id="KW-0175">Coiled coil</keyword>
<dbReference type="Proteomes" id="UP001168821">
    <property type="component" value="Unassembled WGS sequence"/>
</dbReference>
<name>A0AA38ME90_9CUCU</name>
<gene>
    <name evidence="2" type="ORF">Zmor_018978</name>
</gene>
<organism evidence="2 3">
    <name type="scientific">Zophobas morio</name>
    <dbReference type="NCBI Taxonomy" id="2755281"/>
    <lineage>
        <taxon>Eukaryota</taxon>
        <taxon>Metazoa</taxon>
        <taxon>Ecdysozoa</taxon>
        <taxon>Arthropoda</taxon>
        <taxon>Hexapoda</taxon>
        <taxon>Insecta</taxon>
        <taxon>Pterygota</taxon>
        <taxon>Neoptera</taxon>
        <taxon>Endopterygota</taxon>
        <taxon>Coleoptera</taxon>
        <taxon>Polyphaga</taxon>
        <taxon>Cucujiformia</taxon>
        <taxon>Tenebrionidae</taxon>
        <taxon>Zophobas</taxon>
    </lineage>
</organism>
<protein>
    <submittedName>
        <fullName evidence="2">Uncharacterized protein</fullName>
    </submittedName>
</protein>
<accession>A0AA38ME90</accession>
<proteinExistence type="predicted"/>
<evidence type="ECO:0000313" key="2">
    <source>
        <dbReference type="EMBL" id="KAJ3653061.1"/>
    </source>
</evidence>
<evidence type="ECO:0000313" key="3">
    <source>
        <dbReference type="Proteomes" id="UP001168821"/>
    </source>
</evidence>
<dbReference type="EMBL" id="JALNTZ010000005">
    <property type="protein sequence ID" value="KAJ3653061.1"/>
    <property type="molecule type" value="Genomic_DNA"/>
</dbReference>
<feature type="coiled-coil region" evidence="1">
    <location>
        <begin position="76"/>
        <end position="103"/>
    </location>
</feature>
<dbReference type="AlphaFoldDB" id="A0AA38ME90"/>
<evidence type="ECO:0000256" key="1">
    <source>
        <dbReference type="SAM" id="Coils"/>
    </source>
</evidence>
<sequence>MADAEVDVQRVMCFVCNAPAVRKRIYCGDCKLWSHRSCAEKKKCCCTSSSEIPTDTDVPNAMKNLVATISSLTSTVADMKKCIDELITENKKLRKDIENLKSTHPPDIHQTTFEEATAEAVERIRRSNNVIIRGIPEPTGDSDHRKQSDLDTVKNVASTILPPDDDIQIISVTRLGKFNATRTRPTKVIFSSSFTAKSILRNKTKLSGSRFEQLKIQDDKTPTQQQYLRDLRAELAQRSLTEDNLTIKYIHGIAKITKNLPPRIN</sequence>
<comment type="caution">
    <text evidence="2">The sequence shown here is derived from an EMBL/GenBank/DDBJ whole genome shotgun (WGS) entry which is preliminary data.</text>
</comment>
<reference evidence="2" key="1">
    <citation type="journal article" date="2023" name="G3 (Bethesda)">
        <title>Whole genome assemblies of Zophobas morio and Tenebrio molitor.</title>
        <authorList>
            <person name="Kaur S."/>
            <person name="Stinson S.A."/>
            <person name="diCenzo G.C."/>
        </authorList>
    </citation>
    <scope>NUCLEOTIDE SEQUENCE</scope>
    <source>
        <strain evidence="2">QUZm001</strain>
    </source>
</reference>
<keyword evidence="3" id="KW-1185">Reference proteome</keyword>